<dbReference type="GO" id="GO:0052816">
    <property type="term" value="F:long-chain fatty acyl-CoA hydrolase activity"/>
    <property type="evidence" value="ECO:0007669"/>
    <property type="project" value="TreeGrafter"/>
</dbReference>
<dbReference type="PROSITE" id="PS51770">
    <property type="entry name" value="HOTDOG_ACOT"/>
    <property type="match status" value="1"/>
</dbReference>
<dbReference type="NCBIfam" id="TIGR00369">
    <property type="entry name" value="unchar_dom_1"/>
    <property type="match status" value="1"/>
</dbReference>
<evidence type="ECO:0000259" key="4">
    <source>
        <dbReference type="PROSITE" id="PS51770"/>
    </source>
</evidence>
<dbReference type="PANTHER" id="PTHR11049:SF16">
    <property type="entry name" value="PROTEIN VDLD"/>
    <property type="match status" value="1"/>
</dbReference>
<proteinExistence type="inferred from homology"/>
<accession>A0A7W9SS54</accession>
<evidence type="ECO:0000256" key="1">
    <source>
        <dbReference type="ARBA" id="ARBA00010458"/>
    </source>
</evidence>
<dbReference type="RefSeq" id="WP_184197525.1">
    <property type="nucleotide sequence ID" value="NZ_JACHGW010000002.1"/>
</dbReference>
<dbReference type="SUPFAM" id="SSF54637">
    <property type="entry name" value="Thioesterase/thiol ester dehydrase-isomerase"/>
    <property type="match status" value="1"/>
</dbReference>
<reference evidence="5 6" key="1">
    <citation type="submission" date="2020-08" db="EMBL/GenBank/DDBJ databases">
        <title>Genomic Encyclopedia of Type Strains, Phase IV (KMG-IV): sequencing the most valuable type-strain genomes for metagenomic binning, comparative biology and taxonomic classification.</title>
        <authorList>
            <person name="Goeker M."/>
        </authorList>
    </citation>
    <scope>NUCLEOTIDE SEQUENCE [LARGE SCALE GENOMIC DNA]</scope>
    <source>
        <strain evidence="5 6">DSM 23562</strain>
    </source>
</reference>
<dbReference type="InterPro" id="IPR006683">
    <property type="entry name" value="Thioestr_dom"/>
</dbReference>
<protein>
    <submittedName>
        <fullName evidence="5">Uncharacterized protein (TIGR00369 family)</fullName>
    </submittedName>
</protein>
<sequence length="183" mass="20590">MTEFKYADETEVRSAIFMNASDANHFGNVHGGQVMKLVDEIAYVCAARYCGGVAVTAAVDRIDFHEPVYVGELLHIAARVVYVGRTSMEIEITLHAEDIPTGATRHTNTCHFTFVALDKVENPRPRAVPRLVCRTRDDKARFIQAKMRRERGIEYRKERDAFLKQFAALSDTELDTLLAEAVA</sequence>
<evidence type="ECO:0000256" key="2">
    <source>
        <dbReference type="ARBA" id="ARBA00022801"/>
    </source>
</evidence>
<dbReference type="CDD" id="cd03442">
    <property type="entry name" value="BFIT_BACH"/>
    <property type="match status" value="1"/>
</dbReference>
<keyword evidence="2 3" id="KW-0378">Hydrolase</keyword>
<dbReference type="PANTHER" id="PTHR11049">
    <property type="entry name" value="ACYL COENZYME A THIOESTER HYDROLASE"/>
    <property type="match status" value="1"/>
</dbReference>
<dbReference type="InterPro" id="IPR003736">
    <property type="entry name" value="PAAI_dom"/>
</dbReference>
<dbReference type="Gene3D" id="3.10.129.10">
    <property type="entry name" value="Hotdog Thioesterase"/>
    <property type="match status" value="1"/>
</dbReference>
<gene>
    <name evidence="5" type="ORF">HNQ39_002980</name>
</gene>
<dbReference type="EMBL" id="JACHGW010000002">
    <property type="protein sequence ID" value="MBB6051189.1"/>
    <property type="molecule type" value="Genomic_DNA"/>
</dbReference>
<feature type="domain" description="HotDog ACOT-type" evidence="4">
    <location>
        <begin position="8"/>
        <end position="120"/>
    </location>
</feature>
<organism evidence="5 6">
    <name type="scientific">Armatimonas rosea</name>
    <dbReference type="NCBI Taxonomy" id="685828"/>
    <lineage>
        <taxon>Bacteria</taxon>
        <taxon>Bacillati</taxon>
        <taxon>Armatimonadota</taxon>
        <taxon>Armatimonadia</taxon>
        <taxon>Armatimonadales</taxon>
        <taxon>Armatimonadaceae</taxon>
        <taxon>Armatimonas</taxon>
    </lineage>
</organism>
<evidence type="ECO:0000256" key="3">
    <source>
        <dbReference type="PROSITE-ProRule" id="PRU01106"/>
    </source>
</evidence>
<dbReference type="AlphaFoldDB" id="A0A7W9SS54"/>
<dbReference type="GO" id="GO:0006637">
    <property type="term" value="P:acyl-CoA metabolic process"/>
    <property type="evidence" value="ECO:0007669"/>
    <property type="project" value="TreeGrafter"/>
</dbReference>
<dbReference type="InterPro" id="IPR029069">
    <property type="entry name" value="HotDog_dom_sf"/>
</dbReference>
<keyword evidence="6" id="KW-1185">Reference proteome</keyword>
<dbReference type="InterPro" id="IPR033120">
    <property type="entry name" value="HOTDOG_ACOT"/>
</dbReference>
<evidence type="ECO:0000313" key="6">
    <source>
        <dbReference type="Proteomes" id="UP000520814"/>
    </source>
</evidence>
<comment type="caution">
    <text evidence="5">The sequence shown here is derived from an EMBL/GenBank/DDBJ whole genome shotgun (WGS) entry which is preliminary data.</text>
</comment>
<dbReference type="Proteomes" id="UP000520814">
    <property type="component" value="Unassembled WGS sequence"/>
</dbReference>
<evidence type="ECO:0000313" key="5">
    <source>
        <dbReference type="EMBL" id="MBB6051189.1"/>
    </source>
</evidence>
<dbReference type="GO" id="GO:0005829">
    <property type="term" value="C:cytosol"/>
    <property type="evidence" value="ECO:0007669"/>
    <property type="project" value="TreeGrafter"/>
</dbReference>
<name>A0A7W9SS54_ARMRO</name>
<dbReference type="Pfam" id="PF03061">
    <property type="entry name" value="4HBT"/>
    <property type="match status" value="1"/>
</dbReference>
<dbReference type="InterPro" id="IPR040170">
    <property type="entry name" value="Cytosol_ACT"/>
</dbReference>
<comment type="similarity">
    <text evidence="1">Belongs to the acyl coenzyme A hydrolase family.</text>
</comment>